<keyword evidence="1" id="KW-0472">Membrane</keyword>
<feature type="transmembrane region" description="Helical" evidence="1">
    <location>
        <begin position="59"/>
        <end position="77"/>
    </location>
</feature>
<evidence type="ECO:0000256" key="1">
    <source>
        <dbReference type="SAM" id="Phobius"/>
    </source>
</evidence>
<evidence type="ECO:0000313" key="2">
    <source>
        <dbReference type="EMBL" id="DAE28098.1"/>
    </source>
</evidence>
<sequence length="122" mass="12964">MNEPIVSPILVYLIGVCDAVSTGATVVAVSGAIFGIVVFIFESLEALDFGEFNKTTAKFLKMLFCITCLCALLALFTPSRETAIAMLVAKNVTPETIRFAGKTVTESVEIITKTILQAVQGG</sequence>
<keyword evidence="1" id="KW-0812">Transmembrane</keyword>
<feature type="transmembrane region" description="Helical" evidence="1">
    <location>
        <begin position="12"/>
        <end position="39"/>
    </location>
</feature>
<dbReference type="EMBL" id="BK015850">
    <property type="protein sequence ID" value="DAE28098.1"/>
    <property type="molecule type" value="Genomic_DNA"/>
</dbReference>
<name>A0A8S5RAB8_9CAUD</name>
<reference evidence="2" key="1">
    <citation type="journal article" date="2021" name="Proc. Natl. Acad. Sci. U.S.A.">
        <title>A Catalog of Tens of Thousands of Viruses from Human Metagenomes Reveals Hidden Associations with Chronic Diseases.</title>
        <authorList>
            <person name="Tisza M.J."/>
            <person name="Buck C.B."/>
        </authorList>
    </citation>
    <scope>NUCLEOTIDE SEQUENCE</scope>
    <source>
        <strain evidence="2">CtkfT29</strain>
    </source>
</reference>
<organism evidence="2">
    <name type="scientific">Siphoviridae sp. ctkfT29</name>
    <dbReference type="NCBI Taxonomy" id="2827278"/>
    <lineage>
        <taxon>Viruses</taxon>
        <taxon>Duplodnaviria</taxon>
        <taxon>Heunggongvirae</taxon>
        <taxon>Uroviricota</taxon>
        <taxon>Caudoviricetes</taxon>
    </lineage>
</organism>
<protein>
    <submittedName>
        <fullName evidence="2">Uncharacterized protein</fullName>
    </submittedName>
</protein>
<keyword evidence="1" id="KW-1133">Transmembrane helix</keyword>
<accession>A0A8S5RAB8</accession>
<proteinExistence type="predicted"/>